<dbReference type="InterPro" id="IPR011004">
    <property type="entry name" value="Trimer_LpxA-like_sf"/>
</dbReference>
<comment type="similarity">
    <text evidence="1">Belongs to the transferase hexapeptide repeat family.</text>
</comment>
<keyword evidence="5" id="KW-1185">Reference proteome</keyword>
<evidence type="ECO:0000256" key="2">
    <source>
        <dbReference type="ARBA" id="ARBA00022679"/>
    </source>
</evidence>
<protein>
    <submittedName>
        <fullName evidence="4">Chloramphenicol acetyltransferase</fullName>
    </submittedName>
</protein>
<dbReference type="Pfam" id="PF14602">
    <property type="entry name" value="Hexapep_2"/>
    <property type="match status" value="1"/>
</dbReference>
<dbReference type="Pfam" id="PF00132">
    <property type="entry name" value="Hexapep"/>
    <property type="match status" value="1"/>
</dbReference>
<dbReference type="OrthoDB" id="9812571at2"/>
<dbReference type="SUPFAM" id="SSF51161">
    <property type="entry name" value="Trimeric LpxA-like enzymes"/>
    <property type="match status" value="2"/>
</dbReference>
<organism evidence="4 5">
    <name type="scientific">Lactococcus termiticola</name>
    <dbReference type="NCBI Taxonomy" id="2169526"/>
    <lineage>
        <taxon>Bacteria</taxon>
        <taxon>Bacillati</taxon>
        <taxon>Bacillota</taxon>
        <taxon>Bacilli</taxon>
        <taxon>Lactobacillales</taxon>
        <taxon>Streptococcaceae</taxon>
        <taxon>Lactococcus</taxon>
    </lineage>
</organism>
<comment type="caution">
    <text evidence="4">The sequence shown here is derived from an EMBL/GenBank/DDBJ whole genome shotgun (WGS) entry which is preliminary data.</text>
</comment>
<evidence type="ECO:0000259" key="3">
    <source>
        <dbReference type="Pfam" id="PF24894"/>
    </source>
</evidence>
<dbReference type="AlphaFoldDB" id="A0A2R5HD09"/>
<reference evidence="4 5" key="1">
    <citation type="journal article" date="2018" name="Genome Announc.">
        <title>Draft Genome Sequence of Lactococcus sp. Strain NtB2 (JCM 32569), Isolated from the Gut of the Higher Termite Nasutitermes takasagoensis.</title>
        <authorList>
            <person name="Noda S."/>
            <person name="Aihara C."/>
            <person name="Yuki M."/>
            <person name="Ohkuma M."/>
        </authorList>
    </citation>
    <scope>NUCLEOTIDE SEQUENCE [LARGE SCALE GENOMIC DNA]</scope>
    <source>
        <strain evidence="4 5">NtB2</strain>
    </source>
</reference>
<accession>A0A2R5HD09</accession>
<feature type="domain" description="Glucose-1-phosphate adenylyltransferase/Bifunctional protein GlmU-like C-terminal hexapeptide" evidence="3">
    <location>
        <begin position="13"/>
        <end position="69"/>
    </location>
</feature>
<dbReference type="GO" id="GO:0008374">
    <property type="term" value="F:O-acyltransferase activity"/>
    <property type="evidence" value="ECO:0007669"/>
    <property type="project" value="TreeGrafter"/>
</dbReference>
<dbReference type="RefSeq" id="WP_109244903.1">
    <property type="nucleotide sequence ID" value="NZ_BFFO01000001.1"/>
</dbReference>
<evidence type="ECO:0000256" key="1">
    <source>
        <dbReference type="ARBA" id="ARBA00007274"/>
    </source>
</evidence>
<name>A0A2R5HD09_9LACT</name>
<evidence type="ECO:0000313" key="5">
    <source>
        <dbReference type="Proteomes" id="UP000245021"/>
    </source>
</evidence>
<keyword evidence="2 4" id="KW-0808">Transferase</keyword>
<proteinExistence type="inferred from homology"/>
<dbReference type="InterPro" id="IPR001451">
    <property type="entry name" value="Hexapep"/>
</dbReference>
<dbReference type="Gene3D" id="2.160.10.10">
    <property type="entry name" value="Hexapeptide repeat proteins"/>
    <property type="match status" value="2"/>
</dbReference>
<dbReference type="Pfam" id="PF24894">
    <property type="entry name" value="Hexapep_GlmU"/>
    <property type="match status" value="1"/>
</dbReference>
<sequence length="289" mass="31537">MTFNTSTLNFVESGVEISETAIADNGVWIRYGSVITNSIILENVFIGFKCQIQNAQINQSVEIATGVKILGTRDHPVRINKFSWVGAKATIQQGIKIGEGCIIGAGSFVRDNVADYTIVIGNPAKILKVRNSIIDKFPVFQEFLSKVKADYSNHRPDYTKKYLNLTTQKFDDSQIGNDTILQGKRSSAFPNAGIKLGDMSYIGNNCVFESSGGINIGNNSLIADKVTLVSISHDYKKLSLPTIVDSIHIGNNVKVGKNSLILLGARIRDGTIIPEDSIVLKDKIIESVL</sequence>
<dbReference type="EMBL" id="BFFO01000001">
    <property type="protein sequence ID" value="GBG95902.1"/>
    <property type="molecule type" value="Genomic_DNA"/>
</dbReference>
<dbReference type="InterPro" id="IPR051159">
    <property type="entry name" value="Hexapeptide_acetyltransf"/>
</dbReference>
<dbReference type="PANTHER" id="PTHR23416:SF23">
    <property type="entry name" value="ACETYLTRANSFERASE C18B11.09C-RELATED"/>
    <property type="match status" value="1"/>
</dbReference>
<dbReference type="Proteomes" id="UP000245021">
    <property type="component" value="Unassembled WGS sequence"/>
</dbReference>
<dbReference type="PANTHER" id="PTHR23416">
    <property type="entry name" value="SIALIC ACID SYNTHASE-RELATED"/>
    <property type="match status" value="1"/>
</dbReference>
<dbReference type="InterPro" id="IPR056818">
    <property type="entry name" value="GlmU/GlgC-like_hexapep"/>
</dbReference>
<gene>
    <name evidence="4" type="primary">cat</name>
    <name evidence="4" type="ORF">NtB2_00004</name>
</gene>
<evidence type="ECO:0000313" key="4">
    <source>
        <dbReference type="EMBL" id="GBG95902.1"/>
    </source>
</evidence>